<dbReference type="OrthoDB" id="8591731at2"/>
<proteinExistence type="predicted"/>
<sequence>MNQLQAWAIAAVISTFPVATLAQGGDVYFYGAIVEGGCSAQTHAIAPKPSATSALELNECATPASLTLNDQRTSLSVRKGQNSYSSRELLRGATAHASAVNLTVTYF</sequence>
<protein>
    <submittedName>
        <fullName evidence="1">Uncharacterized protein</fullName>
    </submittedName>
</protein>
<evidence type="ECO:0000313" key="2">
    <source>
        <dbReference type="Proteomes" id="UP000239469"/>
    </source>
</evidence>
<organism evidence="1 2">
    <name type="scientific">Chromobacterium amazonense</name>
    <dbReference type="NCBI Taxonomy" id="1382803"/>
    <lineage>
        <taxon>Bacteria</taxon>
        <taxon>Pseudomonadati</taxon>
        <taxon>Pseudomonadota</taxon>
        <taxon>Betaproteobacteria</taxon>
        <taxon>Neisseriales</taxon>
        <taxon>Chromobacteriaceae</taxon>
        <taxon>Chromobacterium</taxon>
    </lineage>
</organism>
<dbReference type="RefSeq" id="WP_106077498.1">
    <property type="nucleotide sequence ID" value="NZ_MTBD01000030.1"/>
</dbReference>
<comment type="caution">
    <text evidence="1">The sequence shown here is derived from an EMBL/GenBank/DDBJ whole genome shotgun (WGS) entry which is preliminary data.</text>
</comment>
<accession>A0A2S9X0P6</accession>
<evidence type="ECO:0000313" key="1">
    <source>
        <dbReference type="EMBL" id="PRP69291.1"/>
    </source>
</evidence>
<gene>
    <name evidence="1" type="ORF">BUE93_15985</name>
</gene>
<dbReference type="Proteomes" id="UP000239469">
    <property type="component" value="Unassembled WGS sequence"/>
</dbReference>
<dbReference type="EMBL" id="MTBD01000030">
    <property type="protein sequence ID" value="PRP69291.1"/>
    <property type="molecule type" value="Genomic_DNA"/>
</dbReference>
<name>A0A2S9X0P6_9NEIS</name>
<reference evidence="1 2" key="1">
    <citation type="submission" date="2017-01" db="EMBL/GenBank/DDBJ databases">
        <title>New insights into the genetic diversity of Chromobacterium isolated from tropical freshwater lake.</title>
        <authorList>
            <person name="Santos A.B."/>
            <person name="Nascimento A.M."/>
            <person name="Da Silva P.C."/>
        </authorList>
    </citation>
    <scope>NUCLEOTIDE SEQUENCE [LARGE SCALE GENOMIC DNA]</scope>
    <source>
        <strain evidence="1 2">56AF</strain>
    </source>
</reference>
<dbReference type="AlphaFoldDB" id="A0A2S9X0P6"/>